<dbReference type="InterPro" id="IPR036322">
    <property type="entry name" value="WD40_repeat_dom_sf"/>
</dbReference>
<proteinExistence type="predicted"/>
<evidence type="ECO:0000313" key="2">
    <source>
        <dbReference type="Proteomes" id="UP000186230"/>
    </source>
</evidence>
<gene>
    <name evidence="1" type="ORF">GRFL_0874</name>
</gene>
<dbReference type="SUPFAM" id="SSF50978">
    <property type="entry name" value="WD40 repeat-like"/>
    <property type="match status" value="1"/>
</dbReference>
<evidence type="ECO:0000313" key="1">
    <source>
        <dbReference type="EMBL" id="APU67598.1"/>
    </source>
</evidence>
<dbReference type="OrthoDB" id="814028at2"/>
<dbReference type="STRING" id="1229726.GRFL_0874"/>
<keyword evidence="2" id="KW-1185">Reference proteome</keyword>
<accession>A0A1L7I1U9</accession>
<protein>
    <submittedName>
        <fullName evidence="1">Uncharacterized protein</fullName>
    </submittedName>
</protein>
<dbReference type="PROSITE" id="PS51257">
    <property type="entry name" value="PROKAR_LIPOPROTEIN"/>
    <property type="match status" value="1"/>
</dbReference>
<dbReference type="KEGG" id="gfl:GRFL_0874"/>
<dbReference type="Proteomes" id="UP000186230">
    <property type="component" value="Chromosome"/>
</dbReference>
<dbReference type="EMBL" id="CP016359">
    <property type="protein sequence ID" value="APU67598.1"/>
    <property type="molecule type" value="Genomic_DNA"/>
</dbReference>
<sequence length="545" mass="59163">MRNFFKVCTILMVLLSYSCSNNEDQIENPVSLDLNVQKDLTELNQSLDKQFNGVVSNRQINIGREEGELSLNDITFEQIAEILPPSINGVLLRASHVDFHDNLVFVSYMKEGPEYLGGIDIIDISNEKDPKIISRITSDQADFTSIKFNDSKLLFTLAADVESNPYLTAYANLGEVYVNSDGSIDNLRITPLSGYAAVDVAPLNASSIIALSGSNGSVTKIGTDLFNIQLENPIEDLRSIAIANEKIAVLSGNKGLLLLNPQTLEVQQAIQTHELTPESKRTISFFGEQILVSEGSNGVGIYNWNVPNRTLSLPIQVLSDEVYDSNDIVTNAVTTTDNFVFMANGGAGLGISKINTLDNTVLEAGVLDTDGSVNYVKGTNKYIFLASGKGGLKIIKIQTSSGSEEFANCNEYPLYRGHANLNVNSNEVLNYRGATTLKNLNVGGELTYCGSLNIAHSVNINSNGIFNMYGSLAVGRYGKNYDLNINSGSVLKIHGNLTIYGNLNLNSGSKLEFVGSDSTIHVYGRVKRNSGSQVVGDYQDTSNKL</sequence>
<dbReference type="AlphaFoldDB" id="A0A1L7I1U9"/>
<organism evidence="1 2">
    <name type="scientific">Christiangramia flava JLT2011</name>
    <dbReference type="NCBI Taxonomy" id="1229726"/>
    <lineage>
        <taxon>Bacteria</taxon>
        <taxon>Pseudomonadati</taxon>
        <taxon>Bacteroidota</taxon>
        <taxon>Flavobacteriia</taxon>
        <taxon>Flavobacteriales</taxon>
        <taxon>Flavobacteriaceae</taxon>
        <taxon>Christiangramia</taxon>
    </lineage>
</organism>
<dbReference type="RefSeq" id="WP_139839200.1">
    <property type="nucleotide sequence ID" value="NZ_AMRU01000003.1"/>
</dbReference>
<reference evidence="1 2" key="1">
    <citation type="submission" date="2016-07" db="EMBL/GenBank/DDBJ databases">
        <title>Multi-omics approach to identify versatile polysaccharide utilization systems of a marine flavobacterium Gramella flava.</title>
        <authorList>
            <person name="Tang K."/>
        </authorList>
    </citation>
    <scope>NUCLEOTIDE SEQUENCE [LARGE SCALE GENOMIC DNA]</scope>
    <source>
        <strain evidence="1 2">JLT2011</strain>
    </source>
</reference>
<name>A0A1L7I1U9_9FLAO</name>